<dbReference type="Proteomes" id="UP001500889">
    <property type="component" value="Chromosome J"/>
</dbReference>
<dbReference type="EMBL" id="AP029265">
    <property type="protein sequence ID" value="BFF96465.1"/>
    <property type="molecule type" value="Genomic_DNA"/>
</dbReference>
<evidence type="ECO:0000256" key="1">
    <source>
        <dbReference type="SAM" id="MobiDB-lite"/>
    </source>
</evidence>
<name>A0AAU9FLG9_DROMD</name>
<keyword evidence="3" id="KW-1185">Reference proteome</keyword>
<proteinExistence type="predicted"/>
<accession>A0AAU9FLG9</accession>
<feature type="compositionally biased region" description="Polar residues" evidence="1">
    <location>
        <begin position="11"/>
        <end position="20"/>
    </location>
</feature>
<gene>
    <name evidence="2" type="ORF">DMAD_05104</name>
</gene>
<evidence type="ECO:0000313" key="2">
    <source>
        <dbReference type="EMBL" id="BFF96465.1"/>
    </source>
</evidence>
<sequence>MEEKEKLVKSLQRSPPQGQTPRGIWTREHAMEKGSHLFLETGSSQKEAKKIRQLPTVTGSAPAEAPINPFDFSGATCEKTVLEVVSFIGKTIELSKMLRDARYLNKDTKELAQKVVRLQKSALHIFDSKCRKNV</sequence>
<dbReference type="AlphaFoldDB" id="A0AAU9FLG9"/>
<evidence type="ECO:0000313" key="3">
    <source>
        <dbReference type="Proteomes" id="UP001500889"/>
    </source>
</evidence>
<reference evidence="2 3" key="1">
    <citation type="submission" date="2024-02" db="EMBL/GenBank/DDBJ databases">
        <title>A chromosome-level genome assembly of Drosophila madeirensis, a fruit fly species endemic to Madeira island.</title>
        <authorList>
            <person name="Tomihara K."/>
            <person name="Llopart A."/>
            <person name="Yamamoto D."/>
        </authorList>
    </citation>
    <scope>NUCLEOTIDE SEQUENCE [LARGE SCALE GENOMIC DNA]</scope>
    <source>
        <strain evidence="2 3">RF1</strain>
    </source>
</reference>
<protein>
    <submittedName>
        <fullName evidence="2">Uncharacterized protein</fullName>
    </submittedName>
</protein>
<organism evidence="2 3">
    <name type="scientific">Drosophila madeirensis</name>
    <name type="common">Fruit fly</name>
    <dbReference type="NCBI Taxonomy" id="30013"/>
    <lineage>
        <taxon>Eukaryota</taxon>
        <taxon>Metazoa</taxon>
        <taxon>Ecdysozoa</taxon>
        <taxon>Arthropoda</taxon>
        <taxon>Hexapoda</taxon>
        <taxon>Insecta</taxon>
        <taxon>Pterygota</taxon>
        <taxon>Neoptera</taxon>
        <taxon>Endopterygota</taxon>
        <taxon>Diptera</taxon>
        <taxon>Brachycera</taxon>
        <taxon>Muscomorpha</taxon>
        <taxon>Ephydroidea</taxon>
        <taxon>Drosophilidae</taxon>
        <taxon>Drosophila</taxon>
        <taxon>Sophophora</taxon>
    </lineage>
</organism>
<feature type="region of interest" description="Disordered" evidence="1">
    <location>
        <begin position="1"/>
        <end position="23"/>
    </location>
</feature>